<proteinExistence type="predicted"/>
<evidence type="ECO:0000259" key="5">
    <source>
        <dbReference type="Pfam" id="PF18701"/>
    </source>
</evidence>
<accession>A0A821XWH3</accession>
<dbReference type="InterPro" id="IPR008042">
    <property type="entry name" value="Retrotrans_Pao"/>
</dbReference>
<dbReference type="GO" id="GO:0003676">
    <property type="term" value="F:nucleic acid binding"/>
    <property type="evidence" value="ECO:0007669"/>
    <property type="project" value="InterPro"/>
</dbReference>
<comment type="cofactor">
    <cofactor evidence="1">
        <name>a divalent metal cation</name>
        <dbReference type="ChEBI" id="CHEBI:60240"/>
    </cofactor>
</comment>
<evidence type="ECO:0000313" key="7">
    <source>
        <dbReference type="Proteomes" id="UP000663880"/>
    </source>
</evidence>
<dbReference type="Proteomes" id="UP000663880">
    <property type="component" value="Unassembled WGS sequence"/>
</dbReference>
<protein>
    <recommendedName>
        <fullName evidence="8">Endonuclease</fullName>
    </recommendedName>
</protein>
<gene>
    <name evidence="6" type="ORF">PMACD_LOCUS15664</name>
</gene>
<dbReference type="InterPro" id="IPR043502">
    <property type="entry name" value="DNA/RNA_pol_sf"/>
</dbReference>
<feature type="domain" description="Integrase zinc-binding" evidence="4">
    <location>
        <begin position="1264"/>
        <end position="1313"/>
    </location>
</feature>
<dbReference type="SUPFAM" id="SSF56672">
    <property type="entry name" value="DNA/RNA polymerases"/>
    <property type="match status" value="1"/>
</dbReference>
<evidence type="ECO:0008006" key="8">
    <source>
        <dbReference type="Google" id="ProtNLM"/>
    </source>
</evidence>
<dbReference type="InterPro" id="IPR021109">
    <property type="entry name" value="Peptidase_aspartic_dom_sf"/>
</dbReference>
<feature type="domain" description="DUF5641" evidence="5">
    <location>
        <begin position="1517"/>
        <end position="1581"/>
    </location>
</feature>
<evidence type="ECO:0000259" key="3">
    <source>
        <dbReference type="Pfam" id="PF13359"/>
    </source>
</evidence>
<dbReference type="PANTHER" id="PTHR47331">
    <property type="entry name" value="PHD-TYPE DOMAIN-CONTAINING PROTEIN"/>
    <property type="match status" value="1"/>
</dbReference>
<dbReference type="PANTHER" id="PTHR47331:SF1">
    <property type="entry name" value="GAG-LIKE PROTEIN"/>
    <property type="match status" value="1"/>
</dbReference>
<dbReference type="GO" id="GO:0071897">
    <property type="term" value="P:DNA biosynthetic process"/>
    <property type="evidence" value="ECO:0007669"/>
    <property type="project" value="UniProtKB-ARBA"/>
</dbReference>
<dbReference type="CDD" id="cd00303">
    <property type="entry name" value="retropepsin_like"/>
    <property type="match status" value="1"/>
</dbReference>
<dbReference type="Gene3D" id="3.30.420.10">
    <property type="entry name" value="Ribonuclease H-like superfamily/Ribonuclease H"/>
    <property type="match status" value="1"/>
</dbReference>
<dbReference type="Pfam" id="PF13359">
    <property type="entry name" value="DDE_Tnp_4"/>
    <property type="match status" value="1"/>
</dbReference>
<dbReference type="InterPro" id="IPR027806">
    <property type="entry name" value="HARBI1_dom"/>
</dbReference>
<evidence type="ECO:0000256" key="1">
    <source>
        <dbReference type="ARBA" id="ARBA00001968"/>
    </source>
</evidence>
<dbReference type="InterPro" id="IPR036397">
    <property type="entry name" value="RNaseH_sf"/>
</dbReference>
<evidence type="ECO:0000313" key="6">
    <source>
        <dbReference type="EMBL" id="CAF4950751.1"/>
    </source>
</evidence>
<dbReference type="InterPro" id="IPR040676">
    <property type="entry name" value="DUF5641"/>
</dbReference>
<evidence type="ECO:0000259" key="4">
    <source>
        <dbReference type="Pfam" id="PF17921"/>
    </source>
</evidence>
<dbReference type="Pfam" id="PF05380">
    <property type="entry name" value="Peptidase_A17"/>
    <property type="match status" value="1"/>
</dbReference>
<evidence type="ECO:0000256" key="2">
    <source>
        <dbReference type="ARBA" id="ARBA00022723"/>
    </source>
</evidence>
<keyword evidence="2" id="KW-0479">Metal-binding</keyword>
<name>A0A821XWH3_9NEOP</name>
<dbReference type="InterPro" id="IPR012337">
    <property type="entry name" value="RNaseH-like_sf"/>
</dbReference>
<reference evidence="6" key="1">
    <citation type="submission" date="2021-02" db="EMBL/GenBank/DDBJ databases">
        <authorList>
            <person name="Steward A R."/>
        </authorList>
    </citation>
    <scope>NUCLEOTIDE SEQUENCE</scope>
</reference>
<dbReference type="GO" id="GO:0042575">
    <property type="term" value="C:DNA polymerase complex"/>
    <property type="evidence" value="ECO:0007669"/>
    <property type="project" value="UniProtKB-ARBA"/>
</dbReference>
<sequence length="1603" mass="179897">MVLMAIADGNYNFIYANYGAKGRSSDSGIFQETPFYNALLENSLKLPRPEPITQGGTEMPYVIVGDSAFALTENIMKPYPGIHERGNKKRIFNYRLSRARRIIENVFGILCVVFRVFTKPIPLKPANCELVVIACVYLHNFLRRNSVSRSIYTPPQTFDFEDSEDSTHKIGNCKKFAKGNLKTRREFVQSSALCFNCLGANHSVEACRLPTRCKICKRKHHSLLHYNASVSTDNVSANNQSPEDINVVATATTSRPEETNIENITTCFTNTRKQVLLATALVRANNNSGSSMTLRALLDQGSQASFITESAVDGSTANKGRTSVIPTQPHDVTLCSLSNCNASRTPTTVLLATARVVVFDTQGREHNVRALLDSASQSNFASRSLCQRLGLETNQKPSCSVVKGIGGTTKPILSSVSVKFFSRFDLSVCFSMDSLVVDKVTERLPTVSVDISSLINFNNLPLADDTYAAPGDIDLLIGASIFPHLLLSRKVQGQSDCLSPVALETVLGYVIVGSAPALVDNHASVSYCCATDPLDAAVRKFWQIEEVSAPQLLSPDDKACEDIYSSTTTRDTDGRYMVALPFKGDVFSLGDSFKKSKNCFLCLERKMQASPKLKEAYDNVISEYLNKGYISPAPLDTEETRNLPSYTIPHHGIIREDKLTSKLRIVLDGSSKSSSQISLNDILYNGQNLQGNLFHIIVNFRLFRIALSADIRQMFLCIGVRPCDRRFQRILYRFSPQEPLKVYEFNRVCFGLKSSPFHALRTIKQLVLDEGSSYPRAQQTVKTGLYMDDFVYSIDNEDEAISTAAEVIALMKAGQFDLVKWTSNSQRVLDSITPSHRLSAVKEFDDSDSHKVLGLCWSPATDNFSLKICTTAESCTKRTILSCVARIWDVMGFVAPVVLYAKLLIKQLWLCECDWDDIPPDHIIQQWSRFKEELPLLGKIKIPRHVGIASGDVLTVVGFADASERAYGGVVYFHVRDSQGLRKNSFSLISAKSKVSPRKVVSLARLELCAILVLSNLIANVINTCNNSINIDRVFAFSDSTVALCWVHSSPHRWDTFVANRVSKIQNEFPPRTFYHIAGHENPADCLSRGLSPAQIIDHPLWFCGPQWILSDPSFWPVTDFNPSTVSQPPEVKKHVTLFTAEDCEKVEKSFLITLANRFSSWSKLLRIVVYICRFVKLLPRRSTIIAADLDYAENLILSDLQRSHFFNEIASLRTGKRCTPAFQRLKPFLQNKLLRVGGRLSNADIKFDSKHPLILPRKGHILNLIVDYYHKLNCHAGPELLMSILRQKYWILSARNLIRSRVHKCLPCFRLRAKPNFPEMVDHRSCRVTPVAKPFVHTGTDYAGPFKVSSSRGRGIRAFKAYVCLFVCLTTRAVHIEVADNGTNYVGAKRTLSELHDFLVSKHFNSEFGHVLAETRIDWSLNTPAASHFGGNWETNIKSLKAHLYRVIGDQILTFEEFSTVVAQIEAVMNSRPLCRTLSNDPSEPLALTPAHFLNLTPLKYLPAREIEEDRLHLLSRHELVDKLVQSFWKRWKSDYLHTLQMRNKWNTPAKPISNGDVVIVIVDNAPPLHWPLGIVEEVSLVQTVLHVWSTFLRRQVPIYVL</sequence>
<dbReference type="OrthoDB" id="8194935at2759"/>
<dbReference type="GO" id="GO:0046872">
    <property type="term" value="F:metal ion binding"/>
    <property type="evidence" value="ECO:0007669"/>
    <property type="project" value="UniProtKB-KW"/>
</dbReference>
<dbReference type="Pfam" id="PF18701">
    <property type="entry name" value="DUF5641"/>
    <property type="match status" value="1"/>
</dbReference>
<dbReference type="InterPro" id="IPR043128">
    <property type="entry name" value="Rev_trsase/Diguanyl_cyclase"/>
</dbReference>
<dbReference type="Gene3D" id="2.40.70.10">
    <property type="entry name" value="Acid Proteases"/>
    <property type="match status" value="1"/>
</dbReference>
<feature type="domain" description="DDE Tnp4" evidence="3">
    <location>
        <begin position="3"/>
        <end position="140"/>
    </location>
</feature>
<dbReference type="Gene3D" id="3.10.10.10">
    <property type="entry name" value="HIV Type 1 Reverse Transcriptase, subunit A, domain 1"/>
    <property type="match status" value="1"/>
</dbReference>
<dbReference type="EMBL" id="CAJOBZ010000072">
    <property type="protein sequence ID" value="CAF4950751.1"/>
    <property type="molecule type" value="Genomic_DNA"/>
</dbReference>
<dbReference type="Gene3D" id="3.30.70.270">
    <property type="match status" value="1"/>
</dbReference>
<dbReference type="InterPro" id="IPR041588">
    <property type="entry name" value="Integrase_H2C2"/>
</dbReference>
<dbReference type="SUPFAM" id="SSF53098">
    <property type="entry name" value="Ribonuclease H-like"/>
    <property type="match status" value="1"/>
</dbReference>
<keyword evidence="7" id="KW-1185">Reference proteome</keyword>
<organism evidence="6 7">
    <name type="scientific">Pieris macdunnoughi</name>
    <dbReference type="NCBI Taxonomy" id="345717"/>
    <lineage>
        <taxon>Eukaryota</taxon>
        <taxon>Metazoa</taxon>
        <taxon>Ecdysozoa</taxon>
        <taxon>Arthropoda</taxon>
        <taxon>Hexapoda</taxon>
        <taxon>Insecta</taxon>
        <taxon>Pterygota</taxon>
        <taxon>Neoptera</taxon>
        <taxon>Endopterygota</taxon>
        <taxon>Lepidoptera</taxon>
        <taxon>Glossata</taxon>
        <taxon>Ditrysia</taxon>
        <taxon>Papilionoidea</taxon>
        <taxon>Pieridae</taxon>
        <taxon>Pierinae</taxon>
        <taxon>Pieris</taxon>
    </lineage>
</organism>
<dbReference type="Pfam" id="PF17921">
    <property type="entry name" value="Integrase_H2C2"/>
    <property type="match status" value="1"/>
</dbReference>
<comment type="caution">
    <text evidence="6">The sequence shown here is derived from an EMBL/GenBank/DDBJ whole genome shotgun (WGS) entry which is preliminary data.</text>
</comment>